<evidence type="ECO:0000256" key="4">
    <source>
        <dbReference type="ARBA" id="ARBA00023212"/>
    </source>
</evidence>
<evidence type="ECO:0000313" key="8">
    <source>
        <dbReference type="RefSeq" id="XP_031371614.1"/>
    </source>
</evidence>
<organism evidence="7 8">
    <name type="scientific">Punica granatum</name>
    <name type="common">Pomegranate</name>
    <dbReference type="NCBI Taxonomy" id="22663"/>
    <lineage>
        <taxon>Eukaryota</taxon>
        <taxon>Viridiplantae</taxon>
        <taxon>Streptophyta</taxon>
        <taxon>Embryophyta</taxon>
        <taxon>Tracheophyta</taxon>
        <taxon>Spermatophyta</taxon>
        <taxon>Magnoliopsida</taxon>
        <taxon>eudicotyledons</taxon>
        <taxon>Gunneridae</taxon>
        <taxon>Pentapetalae</taxon>
        <taxon>rosids</taxon>
        <taxon>malvids</taxon>
        <taxon>Myrtales</taxon>
        <taxon>Lythraceae</taxon>
        <taxon>Punica</taxon>
    </lineage>
</organism>
<gene>
    <name evidence="8" type="primary">LOC116187154</name>
</gene>
<sequence length="607" mass="68896">MRYYSFLTVSKSDPSSSLSLSLSLCAVAVIRSRGIEIGASKMADVPTPVSPSRTTCSSLLHELQILWDEIGENDGERDKMLLQLEQECLDIYRRKVEKTRKHKADLHQSLAESEAEIANLITALGERTSFSRVKGTLKEQLAAVKPVLEEFRLKKKQRMKEFLETQAQIARICAEIAGNGRFLNSIDPPVDEHDLTWSKLKELKSHLQELQSEKLIRLQKVDGDIHTIHQLSVVMSFDFFETVNGIHTSLTGQTANQSKSISDYTLAGLTNTLHSLKQEKEKRLQKLQKIGSKLVELWDLMDTPAEEQKKFDHITSLISSSVDDVSKPGSLAVEVIEQAEIEVERLNVLKASKMKELVMKRQNELEEIYREVHMDVDSDSARQILISLIDSGTVELSDLLANMDDQIAKAKEQASSRREILDRMEKWHHAAEEERWLDDYEKDENRYSAGRGAHKNLKRAEKARILVSKIPSMVESLKSKIKAWELEKGIPFLYDKVPLLHMLEVYTIKRQEREEEKRRCREQKRLKEQLATEQEAIYGSRPSTKKPLGPSMNANNLPATPIARRGATPGRYGLSSGKDRRESGRTNAVVPVNYVALPKEEPNAHGS</sequence>
<proteinExistence type="inferred from homology"/>
<dbReference type="GO" id="GO:0008017">
    <property type="term" value="F:microtubule binding"/>
    <property type="evidence" value="ECO:0007669"/>
    <property type="project" value="InterPro"/>
</dbReference>
<keyword evidence="4" id="KW-0206">Cytoskeleton</keyword>
<dbReference type="AlphaFoldDB" id="A0A6P8BMX0"/>
<keyword evidence="5" id="KW-0175">Coiled coil</keyword>
<keyword evidence="3" id="KW-0493">Microtubule</keyword>
<dbReference type="GO" id="GO:0005737">
    <property type="term" value="C:cytoplasm"/>
    <property type="evidence" value="ECO:0007669"/>
    <property type="project" value="TreeGrafter"/>
</dbReference>
<reference evidence="8" key="2">
    <citation type="submission" date="2025-08" db="UniProtKB">
        <authorList>
            <consortium name="RefSeq"/>
        </authorList>
    </citation>
    <scope>IDENTIFICATION</scope>
    <source>
        <tissue evidence="8">Leaf</tissue>
    </source>
</reference>
<protein>
    <submittedName>
        <fullName evidence="8">65-kDa microtubule-associated protein 5</fullName>
    </submittedName>
</protein>
<evidence type="ECO:0000256" key="3">
    <source>
        <dbReference type="ARBA" id="ARBA00022701"/>
    </source>
</evidence>
<dbReference type="InterPro" id="IPR007145">
    <property type="entry name" value="MAP65_Ase1_PRC1"/>
</dbReference>
<dbReference type="GO" id="GO:0000226">
    <property type="term" value="P:microtubule cytoskeleton organization"/>
    <property type="evidence" value="ECO:0007669"/>
    <property type="project" value="InterPro"/>
</dbReference>
<evidence type="ECO:0000256" key="1">
    <source>
        <dbReference type="ARBA" id="ARBA00004245"/>
    </source>
</evidence>
<dbReference type="Proteomes" id="UP000515151">
    <property type="component" value="Chromosome 8"/>
</dbReference>
<dbReference type="Gene3D" id="1.20.58.1520">
    <property type="match status" value="1"/>
</dbReference>
<dbReference type="Pfam" id="PF03999">
    <property type="entry name" value="MAP65_ASE1"/>
    <property type="match status" value="1"/>
</dbReference>
<reference evidence="7" key="1">
    <citation type="journal article" date="2020" name="Plant Biotechnol. J.">
        <title>The pomegranate (Punica granatum L.) draft genome dissects genetic divergence between soft- and hard-seeded cultivars.</title>
        <authorList>
            <person name="Luo X."/>
            <person name="Li H."/>
            <person name="Wu Z."/>
            <person name="Yao W."/>
            <person name="Zhao P."/>
            <person name="Cao D."/>
            <person name="Yu H."/>
            <person name="Li K."/>
            <person name="Poudel K."/>
            <person name="Zhao D."/>
            <person name="Zhang F."/>
            <person name="Xia X."/>
            <person name="Chen L."/>
            <person name="Wang Q."/>
            <person name="Jing D."/>
            <person name="Cao S."/>
        </authorList>
    </citation>
    <scope>NUCLEOTIDE SEQUENCE [LARGE SCALE GENOMIC DNA]</scope>
    <source>
        <strain evidence="7">cv. Tunisia</strain>
    </source>
</reference>
<keyword evidence="7" id="KW-1185">Reference proteome</keyword>
<feature type="coiled-coil region" evidence="5">
    <location>
        <begin position="503"/>
        <end position="533"/>
    </location>
</feature>
<dbReference type="GO" id="GO:0005819">
    <property type="term" value="C:spindle"/>
    <property type="evidence" value="ECO:0007669"/>
    <property type="project" value="TreeGrafter"/>
</dbReference>
<evidence type="ECO:0000256" key="2">
    <source>
        <dbReference type="ARBA" id="ARBA00006187"/>
    </source>
</evidence>
<feature type="coiled-coil region" evidence="5">
    <location>
        <begin position="96"/>
        <end position="123"/>
    </location>
</feature>
<dbReference type="PANTHER" id="PTHR19321:SF4">
    <property type="entry name" value="65-KDA MICROTUBULE-ASSOCIATED PROTEIN 5"/>
    <property type="match status" value="1"/>
</dbReference>
<evidence type="ECO:0000313" key="7">
    <source>
        <dbReference type="Proteomes" id="UP000515151"/>
    </source>
</evidence>
<keyword evidence="4" id="KW-0963">Cytoplasm</keyword>
<dbReference type="RefSeq" id="XP_031371614.1">
    <property type="nucleotide sequence ID" value="XM_031515754.1"/>
</dbReference>
<evidence type="ECO:0000256" key="6">
    <source>
        <dbReference type="SAM" id="MobiDB-lite"/>
    </source>
</evidence>
<accession>A0A6P8BMX0</accession>
<comment type="subcellular location">
    <subcellularLocation>
        <location evidence="1">Cytoplasm</location>
        <location evidence="1">Cytoskeleton</location>
    </subcellularLocation>
</comment>
<comment type="similarity">
    <text evidence="2">Belongs to the MAP65/ASE1 family.</text>
</comment>
<dbReference type="PANTHER" id="PTHR19321">
    <property type="entry name" value="PROTEIN REGULATOR OF CYTOKINESIS 1 PRC1-RELATED"/>
    <property type="match status" value="1"/>
</dbReference>
<dbReference type="GO" id="GO:0005874">
    <property type="term" value="C:microtubule"/>
    <property type="evidence" value="ECO:0007669"/>
    <property type="project" value="UniProtKB-KW"/>
</dbReference>
<name>A0A6P8BMX0_PUNGR</name>
<feature type="region of interest" description="Disordered" evidence="6">
    <location>
        <begin position="539"/>
        <end position="589"/>
    </location>
</feature>
<dbReference type="OrthoDB" id="642895at2759"/>
<evidence type="ECO:0000256" key="5">
    <source>
        <dbReference type="SAM" id="Coils"/>
    </source>
</evidence>
<dbReference type="GeneID" id="116187154"/>